<feature type="domain" description="STAS" evidence="2">
    <location>
        <begin position="57"/>
        <end position="146"/>
    </location>
</feature>
<evidence type="ECO:0000313" key="4">
    <source>
        <dbReference type="Proteomes" id="UP001203945"/>
    </source>
</evidence>
<dbReference type="Gene3D" id="3.30.750.24">
    <property type="entry name" value="STAS domain"/>
    <property type="match status" value="1"/>
</dbReference>
<dbReference type="RefSeq" id="WP_255329481.1">
    <property type="nucleotide sequence ID" value="NZ_JAKZEU010000002.1"/>
</dbReference>
<feature type="region of interest" description="Disordered" evidence="1">
    <location>
        <begin position="1"/>
        <end position="31"/>
    </location>
</feature>
<dbReference type="SUPFAM" id="SSF52091">
    <property type="entry name" value="SpoIIaa-like"/>
    <property type="match status" value="1"/>
</dbReference>
<dbReference type="PANTHER" id="PTHR33495">
    <property type="entry name" value="ANTI-SIGMA FACTOR ANTAGONIST TM_1081-RELATED-RELATED"/>
    <property type="match status" value="1"/>
</dbReference>
<protein>
    <submittedName>
        <fullName evidence="3">STAS domain-containing protein</fullName>
    </submittedName>
</protein>
<keyword evidence="4" id="KW-1185">Reference proteome</keyword>
<organism evidence="3 4">
    <name type="scientific">Paracoccus albicereus</name>
    <dbReference type="NCBI Taxonomy" id="2922394"/>
    <lineage>
        <taxon>Bacteria</taxon>
        <taxon>Pseudomonadati</taxon>
        <taxon>Pseudomonadota</taxon>
        <taxon>Alphaproteobacteria</taxon>
        <taxon>Rhodobacterales</taxon>
        <taxon>Paracoccaceae</taxon>
        <taxon>Paracoccus</taxon>
    </lineage>
</organism>
<dbReference type="InterPro" id="IPR036513">
    <property type="entry name" value="STAS_dom_sf"/>
</dbReference>
<evidence type="ECO:0000259" key="2">
    <source>
        <dbReference type="PROSITE" id="PS50801"/>
    </source>
</evidence>
<feature type="compositionally biased region" description="Basic and acidic residues" evidence="1">
    <location>
        <begin position="13"/>
        <end position="25"/>
    </location>
</feature>
<reference evidence="3 4" key="1">
    <citation type="submission" date="2022-03" db="EMBL/GenBank/DDBJ databases">
        <authorList>
            <person name="He Y."/>
        </authorList>
    </citation>
    <scope>NUCLEOTIDE SEQUENCE [LARGE SCALE GENOMIC DNA]</scope>
    <source>
        <strain evidence="3 4">TK19116</strain>
    </source>
</reference>
<accession>A0ABT1MQD5</accession>
<dbReference type="Proteomes" id="UP001203945">
    <property type="component" value="Unassembled WGS sequence"/>
</dbReference>
<comment type="caution">
    <text evidence="3">The sequence shown here is derived from an EMBL/GenBank/DDBJ whole genome shotgun (WGS) entry which is preliminary data.</text>
</comment>
<dbReference type="Pfam" id="PF01740">
    <property type="entry name" value="STAS"/>
    <property type="match status" value="1"/>
</dbReference>
<gene>
    <name evidence="3" type="ORF">MLD63_08740</name>
</gene>
<dbReference type="EMBL" id="JAKZEU010000002">
    <property type="protein sequence ID" value="MCQ0970508.1"/>
    <property type="molecule type" value="Genomic_DNA"/>
</dbReference>
<proteinExistence type="predicted"/>
<dbReference type="PANTHER" id="PTHR33495:SF2">
    <property type="entry name" value="ANTI-SIGMA FACTOR ANTAGONIST TM_1081-RELATED"/>
    <property type="match status" value="1"/>
</dbReference>
<sequence>MIDQKLDVISSHLPHEPREHQERPSRPSLDYAGDEMFRITRPAEGDSCEIRLRTERLTAANATAFRNQVFDLIERGEDRLVVDFAAVTFVDSTAISALVGVLKRLGMRGEIALCGLSGSVAGMFRITRMDKVFPVFADCSAASAALCGRR</sequence>
<dbReference type="CDD" id="cd07043">
    <property type="entry name" value="STAS_anti-anti-sigma_factors"/>
    <property type="match status" value="1"/>
</dbReference>
<evidence type="ECO:0000313" key="3">
    <source>
        <dbReference type="EMBL" id="MCQ0970508.1"/>
    </source>
</evidence>
<dbReference type="InterPro" id="IPR002645">
    <property type="entry name" value="STAS_dom"/>
</dbReference>
<name>A0ABT1MQD5_9RHOB</name>
<evidence type="ECO:0000256" key="1">
    <source>
        <dbReference type="SAM" id="MobiDB-lite"/>
    </source>
</evidence>
<dbReference type="PROSITE" id="PS50801">
    <property type="entry name" value="STAS"/>
    <property type="match status" value="1"/>
</dbReference>